<dbReference type="AlphaFoldDB" id="A0A239T920"/>
<dbReference type="RefSeq" id="WP_027889928.1">
    <property type="nucleotide sequence ID" value="NZ_LT906446.1"/>
</dbReference>
<dbReference type="eggNOG" id="COG2043">
    <property type="taxonomic scope" value="Bacteria"/>
</dbReference>
<evidence type="ECO:0000313" key="1">
    <source>
        <dbReference type="EMBL" id="SNU94076.1"/>
    </source>
</evidence>
<protein>
    <submittedName>
        <fullName evidence="1">Uncharacterized ArCR, COG2043</fullName>
    </submittedName>
</protein>
<sequence>MESKIAKAINLSTQPVAVFRSNENIEDALRFKDGVWGCVVALLNAASKGKTAISSLETTTCMGGRAGLGLKDYDLGYIEYFLSIGTKDGKEGECYKKNPEIARYFITNVPKIPAKKYVVFKPLDKLNEEEIPEIIVFLVNADQLSALATLANYDKKTQDNVELKFGAGCAQSILYALKNYEEHSDKCTIGLTDPSARKCISSDILSFSMPYYRYLELEMQVEESFLTKMTWNKIKNRIK</sequence>
<dbReference type="InterPro" id="IPR003748">
    <property type="entry name" value="DUF169"/>
</dbReference>
<reference evidence="1 2" key="1">
    <citation type="submission" date="2017-06" db="EMBL/GenBank/DDBJ databases">
        <authorList>
            <consortium name="Pathogen Informatics"/>
        </authorList>
    </citation>
    <scope>NUCLEOTIDE SEQUENCE [LARGE SCALE GENOMIC DNA]</scope>
    <source>
        <strain evidence="1 2">NCTC10570</strain>
    </source>
</reference>
<keyword evidence="2" id="KW-1185">Reference proteome</keyword>
<dbReference type="Pfam" id="PF02596">
    <property type="entry name" value="DUF169"/>
    <property type="match status" value="1"/>
</dbReference>
<dbReference type="Proteomes" id="UP000215383">
    <property type="component" value="Chromosome 1"/>
</dbReference>
<dbReference type="GeneID" id="78506182"/>
<evidence type="ECO:0000313" key="2">
    <source>
        <dbReference type="Proteomes" id="UP000215383"/>
    </source>
</evidence>
<accession>A0A239T920</accession>
<organism evidence="1 2">
    <name type="scientific">Megamonas hypermegale</name>
    <dbReference type="NCBI Taxonomy" id="158847"/>
    <lineage>
        <taxon>Bacteria</taxon>
        <taxon>Bacillati</taxon>
        <taxon>Bacillota</taxon>
        <taxon>Negativicutes</taxon>
        <taxon>Selenomonadales</taxon>
        <taxon>Selenomonadaceae</taxon>
        <taxon>Megamonas</taxon>
    </lineage>
</organism>
<proteinExistence type="predicted"/>
<name>A0A239T920_9FIRM</name>
<dbReference type="EMBL" id="LT906446">
    <property type="protein sequence ID" value="SNU94076.1"/>
    <property type="molecule type" value="Genomic_DNA"/>
</dbReference>
<gene>
    <name evidence="1" type="ORF">SAMEA4364220_00138</name>
</gene>